<protein>
    <submittedName>
        <fullName evidence="1">Uncharacterized protein</fullName>
    </submittedName>
</protein>
<dbReference type="EMBL" id="JADCJZ010000001">
    <property type="protein sequence ID" value="MBE5023303.1"/>
    <property type="molecule type" value="Genomic_DNA"/>
</dbReference>
<reference evidence="1 2" key="1">
    <citation type="submission" date="2020-10" db="EMBL/GenBank/DDBJ databases">
        <title>ChiBAC.</title>
        <authorList>
            <person name="Zenner C."/>
            <person name="Hitch T.C.A."/>
            <person name="Clavel T."/>
        </authorList>
    </citation>
    <scope>NUCLEOTIDE SEQUENCE [LARGE SCALE GENOMIC DNA]</scope>
    <source>
        <strain evidence="1 2">DSM 107455</strain>
    </source>
</reference>
<sequence length="78" mass="8523">MRRIGGTLLLATIAAAAGVVAYRFLLSDAAKESLRECASGVRDAADKVSRAIDRDQLVEEDGLPNRERTISDWEQLGY</sequence>
<keyword evidence="2" id="KW-1185">Reference proteome</keyword>
<evidence type="ECO:0000313" key="1">
    <source>
        <dbReference type="EMBL" id="MBE5023303.1"/>
    </source>
</evidence>
<proteinExistence type="predicted"/>
<dbReference type="RefSeq" id="WP_193528768.1">
    <property type="nucleotide sequence ID" value="NZ_JADCJZ010000001.1"/>
</dbReference>
<comment type="caution">
    <text evidence="1">The sequence shown here is derived from an EMBL/GenBank/DDBJ whole genome shotgun (WGS) entry which is preliminary data.</text>
</comment>
<accession>A0ABR9QQF1</accession>
<gene>
    <name evidence="1" type="ORF">INF26_00275</name>
</gene>
<organism evidence="1 2">
    <name type="scientific">Thermophilibacter gallinarum</name>
    <dbReference type="NCBI Taxonomy" id="2779357"/>
    <lineage>
        <taxon>Bacteria</taxon>
        <taxon>Bacillati</taxon>
        <taxon>Actinomycetota</taxon>
        <taxon>Coriobacteriia</taxon>
        <taxon>Coriobacteriales</taxon>
        <taxon>Atopobiaceae</taxon>
        <taxon>Thermophilibacter</taxon>
    </lineage>
</organism>
<name>A0ABR9QQF1_9ACTN</name>
<evidence type="ECO:0000313" key="2">
    <source>
        <dbReference type="Proteomes" id="UP001194273"/>
    </source>
</evidence>
<dbReference type="Proteomes" id="UP001194273">
    <property type="component" value="Unassembled WGS sequence"/>
</dbReference>